<evidence type="ECO:0000313" key="3">
    <source>
        <dbReference type="Proteomes" id="UP000283634"/>
    </source>
</evidence>
<evidence type="ECO:0000313" key="2">
    <source>
        <dbReference type="EMBL" id="RNF00948.1"/>
    </source>
</evidence>
<name>A0A422N646_TRYRA</name>
<organism evidence="2 3">
    <name type="scientific">Trypanosoma rangeli</name>
    <dbReference type="NCBI Taxonomy" id="5698"/>
    <lineage>
        <taxon>Eukaryota</taxon>
        <taxon>Discoba</taxon>
        <taxon>Euglenozoa</taxon>
        <taxon>Kinetoplastea</taxon>
        <taxon>Metakinetoplastina</taxon>
        <taxon>Trypanosomatida</taxon>
        <taxon>Trypanosomatidae</taxon>
        <taxon>Trypanosoma</taxon>
        <taxon>Herpetosoma</taxon>
    </lineage>
</organism>
<gene>
    <name evidence="2" type="ORF">TraAM80_07348</name>
</gene>
<comment type="caution">
    <text evidence="2">The sequence shown here is derived from an EMBL/GenBank/DDBJ whole genome shotgun (WGS) entry which is preliminary data.</text>
</comment>
<reference evidence="2 3" key="1">
    <citation type="journal article" date="2018" name="BMC Genomics">
        <title>Genomic comparison of Trypanosoma conorhini and Trypanosoma rangeli to Trypanosoma cruzi strains of high and low virulence.</title>
        <authorList>
            <person name="Bradwell K.R."/>
            <person name="Koparde V.N."/>
            <person name="Matveyev A.V."/>
            <person name="Serrano M.G."/>
            <person name="Alves J.M."/>
            <person name="Parikh H."/>
            <person name="Huang B."/>
            <person name="Lee V."/>
            <person name="Espinosa-Alvarez O."/>
            <person name="Ortiz P.A."/>
            <person name="Costa-Martins A.G."/>
            <person name="Teixeira M.M."/>
            <person name="Buck G.A."/>
        </authorList>
    </citation>
    <scope>NUCLEOTIDE SEQUENCE [LARGE SCALE GENOMIC DNA]</scope>
    <source>
        <strain evidence="2 3">AM80</strain>
    </source>
</reference>
<dbReference type="AlphaFoldDB" id="A0A422N646"/>
<dbReference type="GeneID" id="40331281"/>
<protein>
    <submittedName>
        <fullName evidence="2">Uncharacterized protein</fullName>
    </submittedName>
</protein>
<accession>A0A422N646</accession>
<keyword evidence="1" id="KW-0472">Membrane</keyword>
<keyword evidence="1" id="KW-1133">Transmembrane helix</keyword>
<dbReference type="EMBL" id="MKGL01000299">
    <property type="protein sequence ID" value="RNF00948.1"/>
    <property type="molecule type" value="Genomic_DNA"/>
</dbReference>
<keyword evidence="1" id="KW-0812">Transmembrane</keyword>
<dbReference type="RefSeq" id="XP_029236052.1">
    <property type="nucleotide sequence ID" value="XM_029384144.1"/>
</dbReference>
<sequence>MGEKQREGWEKAQAAFAFSTLFSALPLATLWGFALAPKTGMLLKFSGRLPSARDTVDVAYGRPALAHVLKLESNPLRHVSAPGATCVCTCEERKTAERR</sequence>
<keyword evidence="3" id="KW-1185">Reference proteome</keyword>
<dbReference type="Proteomes" id="UP000283634">
    <property type="component" value="Unassembled WGS sequence"/>
</dbReference>
<proteinExistence type="predicted"/>
<feature type="transmembrane region" description="Helical" evidence="1">
    <location>
        <begin position="12"/>
        <end position="36"/>
    </location>
</feature>
<evidence type="ECO:0000256" key="1">
    <source>
        <dbReference type="SAM" id="Phobius"/>
    </source>
</evidence>